<dbReference type="InterPro" id="IPR058531">
    <property type="entry name" value="Baseplate_J_M"/>
</dbReference>
<dbReference type="EMBL" id="BSNV01000003">
    <property type="protein sequence ID" value="GLQ65218.1"/>
    <property type="molecule type" value="Genomic_DNA"/>
</dbReference>
<dbReference type="Pfam" id="PF04865">
    <property type="entry name" value="Baseplate_J"/>
    <property type="match status" value="1"/>
</dbReference>
<dbReference type="RefSeq" id="WP_167383489.1">
    <property type="nucleotide sequence ID" value="NZ_BEWP01000017.1"/>
</dbReference>
<feature type="domain" description="Baseplate protein J-like barrel" evidence="2">
    <location>
        <begin position="89"/>
        <end position="165"/>
    </location>
</feature>
<comment type="caution">
    <text evidence="5">The sequence shown here is derived from an EMBL/GenBank/DDBJ whole genome shotgun (WGS) entry which is preliminary data.</text>
</comment>
<keyword evidence="6" id="KW-1185">Reference proteome</keyword>
<dbReference type="Proteomes" id="UP001156629">
    <property type="component" value="Unassembled WGS sequence"/>
</dbReference>
<evidence type="ECO:0000259" key="2">
    <source>
        <dbReference type="Pfam" id="PF04865"/>
    </source>
</evidence>
<gene>
    <name evidence="5" type="ORF">GCM10007870_08020</name>
</gene>
<reference evidence="6" key="1">
    <citation type="journal article" date="2019" name="Int. J. Syst. Evol. Microbiol.">
        <title>The Global Catalogue of Microorganisms (GCM) 10K type strain sequencing project: providing services to taxonomists for standard genome sequencing and annotation.</title>
        <authorList>
            <consortium name="The Broad Institute Genomics Platform"/>
            <consortium name="The Broad Institute Genome Sequencing Center for Infectious Disease"/>
            <person name="Wu L."/>
            <person name="Ma J."/>
        </authorList>
    </citation>
    <scope>NUCLEOTIDE SEQUENCE [LARGE SCALE GENOMIC DNA]</scope>
    <source>
        <strain evidence="6">NBRC 3266</strain>
    </source>
</reference>
<dbReference type="GeneID" id="76195743"/>
<dbReference type="Pfam" id="PF26078">
    <property type="entry name" value="Baseplate_J_M"/>
    <property type="match status" value="1"/>
</dbReference>
<dbReference type="PANTHER" id="PTHR37829">
    <property type="entry name" value="PHAGE-LIKE ELEMENT PBSX PROTEIN XKDT"/>
    <property type="match status" value="1"/>
</dbReference>
<feature type="domain" description="Baseplate J-like C-terminal" evidence="4">
    <location>
        <begin position="286"/>
        <end position="363"/>
    </location>
</feature>
<dbReference type="InterPro" id="IPR058530">
    <property type="entry name" value="Baseplate_J-like_C"/>
</dbReference>
<organism evidence="5 6">
    <name type="scientific">Gluconobacter kondonii</name>
    <dbReference type="NCBI Taxonomy" id="941463"/>
    <lineage>
        <taxon>Bacteria</taxon>
        <taxon>Pseudomonadati</taxon>
        <taxon>Pseudomonadota</taxon>
        <taxon>Alphaproteobacteria</taxon>
        <taxon>Acetobacterales</taxon>
        <taxon>Acetobacteraceae</taxon>
        <taxon>Gluconobacter</taxon>
    </lineage>
</organism>
<evidence type="ECO:0000313" key="5">
    <source>
        <dbReference type="EMBL" id="GLQ65218.1"/>
    </source>
</evidence>
<name>A0ABQ5WQ41_9PROT</name>
<proteinExistence type="inferred from homology"/>
<evidence type="ECO:0000256" key="1">
    <source>
        <dbReference type="ARBA" id="ARBA00038087"/>
    </source>
</evidence>
<dbReference type="InterPro" id="IPR052399">
    <property type="entry name" value="Phage_Baseplate_Assmbl_Protein"/>
</dbReference>
<dbReference type="PANTHER" id="PTHR37829:SF3">
    <property type="entry name" value="PROTEIN JAYE-RELATED"/>
    <property type="match status" value="1"/>
</dbReference>
<dbReference type="InterPro" id="IPR006949">
    <property type="entry name" value="Barrel_Baseplate_J-like"/>
</dbReference>
<dbReference type="Pfam" id="PF26079">
    <property type="entry name" value="Baseplate_J_C"/>
    <property type="match status" value="1"/>
</dbReference>
<protein>
    <recommendedName>
        <fullName evidence="7">Baseplate protein J-like domain-containing protein</fullName>
    </recommendedName>
</protein>
<evidence type="ECO:0000259" key="4">
    <source>
        <dbReference type="Pfam" id="PF26079"/>
    </source>
</evidence>
<accession>A0ABQ5WQ41</accession>
<evidence type="ECO:0000313" key="6">
    <source>
        <dbReference type="Proteomes" id="UP001156629"/>
    </source>
</evidence>
<evidence type="ECO:0000259" key="3">
    <source>
        <dbReference type="Pfam" id="PF26078"/>
    </source>
</evidence>
<sequence>MAYAYPTFETIRKRMEQDIVNSTGVNLPDQSVLRTIARADSKEIYYLWAFLQYLILQASPATATDVYLEEWASLKGITRKSAALATGSVSFSGTTNATIPAGTVLQRSDGFIYTTNILSNVGNSVPITATVSGTSGNASAGSMLSLISPIAGVNASVTLTNSIENGTPLETDDQLRVRVIDAFKVRSVGGSSQDHVDWALAVPGVTAAWVNPVPVMPGQVVLYVMMDRTNQYQGFPQGSDGSSTLDTRWQTATGDQLSVANALQSQKPVSELLLVCSPIKVSTDITLSGLKSASASIQSAIKTSLTTLFENQGSPLGSVISQASIIAAISSVTGSTDFTLTAPSGNVTTTLGQLPVIGNITYN</sequence>
<feature type="domain" description="Baseplate J-like central" evidence="3">
    <location>
        <begin position="188"/>
        <end position="276"/>
    </location>
</feature>
<comment type="similarity">
    <text evidence="1">Belongs to the Mu gp47/PBSX XkdT family.</text>
</comment>
<evidence type="ECO:0008006" key="7">
    <source>
        <dbReference type="Google" id="ProtNLM"/>
    </source>
</evidence>